<evidence type="ECO:0000259" key="2">
    <source>
        <dbReference type="Pfam" id="PF07883"/>
    </source>
</evidence>
<accession>A0A8J2Z9N3</accession>
<sequence>MATGNEGRIRLVPPGGGEEHWQPQPANGWISILAAPGMAGAPCGASVGLQELPPLGKIREHAHPAQDEYFFFLEGEGLARLDGVVRRIRRGSFLFAGARARHGFINDGAGPFRFLWMLAPAGLEEFFRAIGRPRGAGRPDPTPYPRPADVGAIELATVFETLDPPPPPPWDAAPITDAAVLEPLRRAAV</sequence>
<dbReference type="InterPro" id="IPR013096">
    <property type="entry name" value="Cupin_2"/>
</dbReference>
<comment type="caution">
    <text evidence="3">The sequence shown here is derived from an EMBL/GenBank/DDBJ whole genome shotgun (WGS) entry which is preliminary data.</text>
</comment>
<dbReference type="InterPro" id="IPR011051">
    <property type="entry name" value="RmlC_Cupin_sf"/>
</dbReference>
<reference evidence="3 4" key="1">
    <citation type="journal article" date="2014" name="Int. J. Syst. Evol. Microbiol.">
        <title>Complete genome sequence of Corynebacterium casei LMG S-19264T (=DSM 44701T), isolated from a smear-ripened cheese.</title>
        <authorList>
            <consortium name="US DOE Joint Genome Institute (JGI-PGF)"/>
            <person name="Walter F."/>
            <person name="Albersmeier A."/>
            <person name="Kalinowski J."/>
            <person name="Ruckert C."/>
        </authorList>
    </citation>
    <scope>NUCLEOTIDE SEQUENCE [LARGE SCALE GENOMIC DNA]</scope>
    <source>
        <strain evidence="3 4">CGMCC 1.16330</strain>
    </source>
</reference>
<protein>
    <recommendedName>
        <fullName evidence="2">Cupin type-2 domain-containing protein</fullName>
    </recommendedName>
</protein>
<dbReference type="PANTHER" id="PTHR43346">
    <property type="entry name" value="LIGAND BINDING DOMAIN PROTEIN, PUTATIVE (AFU_ORTHOLOGUE AFUA_6G14370)-RELATED"/>
    <property type="match status" value="1"/>
</dbReference>
<dbReference type="InterPro" id="IPR052538">
    <property type="entry name" value="Flavonoid_dioxygenase-like"/>
</dbReference>
<dbReference type="Gene3D" id="2.60.120.10">
    <property type="entry name" value="Jelly Rolls"/>
    <property type="match status" value="1"/>
</dbReference>
<dbReference type="PANTHER" id="PTHR43346:SF1">
    <property type="entry name" value="QUERCETIN 2,3-DIOXYGENASE-RELATED"/>
    <property type="match status" value="1"/>
</dbReference>
<feature type="domain" description="Cupin type-2" evidence="2">
    <location>
        <begin position="49"/>
        <end position="117"/>
    </location>
</feature>
<dbReference type="AlphaFoldDB" id="A0A8J2Z9N3"/>
<proteinExistence type="predicted"/>
<evidence type="ECO:0000313" key="4">
    <source>
        <dbReference type="Proteomes" id="UP000597507"/>
    </source>
</evidence>
<dbReference type="EMBL" id="BMKS01000003">
    <property type="protein sequence ID" value="GGG26764.1"/>
    <property type="molecule type" value="Genomic_DNA"/>
</dbReference>
<dbReference type="SUPFAM" id="SSF51182">
    <property type="entry name" value="RmlC-like cupins"/>
    <property type="match status" value="1"/>
</dbReference>
<keyword evidence="4" id="KW-1185">Reference proteome</keyword>
<gene>
    <name evidence="3" type="ORF">GCM10010964_13360</name>
</gene>
<feature type="region of interest" description="Disordered" evidence="1">
    <location>
        <begin position="1"/>
        <end position="20"/>
    </location>
</feature>
<evidence type="ECO:0000313" key="3">
    <source>
        <dbReference type="EMBL" id="GGG26764.1"/>
    </source>
</evidence>
<dbReference type="Proteomes" id="UP000597507">
    <property type="component" value="Unassembled WGS sequence"/>
</dbReference>
<organism evidence="3 4">
    <name type="scientific">Caldovatus sediminis</name>
    <dbReference type="NCBI Taxonomy" id="2041189"/>
    <lineage>
        <taxon>Bacteria</taxon>
        <taxon>Pseudomonadati</taxon>
        <taxon>Pseudomonadota</taxon>
        <taxon>Alphaproteobacteria</taxon>
        <taxon>Acetobacterales</taxon>
        <taxon>Roseomonadaceae</taxon>
        <taxon>Caldovatus</taxon>
    </lineage>
</organism>
<dbReference type="Pfam" id="PF07883">
    <property type="entry name" value="Cupin_2"/>
    <property type="match status" value="1"/>
</dbReference>
<dbReference type="RefSeq" id="WP_188899229.1">
    <property type="nucleotide sequence ID" value="NZ_BMKS01000003.1"/>
</dbReference>
<name>A0A8J2Z9N3_9PROT</name>
<dbReference type="InterPro" id="IPR014710">
    <property type="entry name" value="RmlC-like_jellyroll"/>
</dbReference>
<evidence type="ECO:0000256" key="1">
    <source>
        <dbReference type="SAM" id="MobiDB-lite"/>
    </source>
</evidence>